<accession>A0A0V0UGH0</accession>
<gene>
    <name evidence="1" type="ORF">T05_9909</name>
</gene>
<proteinExistence type="predicted"/>
<sequence length="90" mass="10619">MAFNNYSQHPFHRDGSCWASSTIILALAINGKHAEHSFFFAQANCTIEHWIDRDKSFYNILINNDFNLIRVRFDNKKEAFLKYLTVEFQS</sequence>
<protein>
    <submittedName>
        <fullName evidence="1">Uncharacterized protein</fullName>
    </submittedName>
</protein>
<organism evidence="1 2">
    <name type="scientific">Trichinella murrelli</name>
    <dbReference type="NCBI Taxonomy" id="144512"/>
    <lineage>
        <taxon>Eukaryota</taxon>
        <taxon>Metazoa</taxon>
        <taxon>Ecdysozoa</taxon>
        <taxon>Nematoda</taxon>
        <taxon>Enoplea</taxon>
        <taxon>Dorylaimia</taxon>
        <taxon>Trichinellida</taxon>
        <taxon>Trichinellidae</taxon>
        <taxon>Trichinella</taxon>
    </lineage>
</organism>
<dbReference type="Proteomes" id="UP000055048">
    <property type="component" value="Unassembled WGS sequence"/>
</dbReference>
<name>A0A0V0UGH0_9BILA</name>
<dbReference type="EMBL" id="JYDJ01000007">
    <property type="protein sequence ID" value="KRX50345.1"/>
    <property type="molecule type" value="Genomic_DNA"/>
</dbReference>
<evidence type="ECO:0000313" key="1">
    <source>
        <dbReference type="EMBL" id="KRX50345.1"/>
    </source>
</evidence>
<evidence type="ECO:0000313" key="2">
    <source>
        <dbReference type="Proteomes" id="UP000055048"/>
    </source>
</evidence>
<reference evidence="1 2" key="1">
    <citation type="submission" date="2015-01" db="EMBL/GenBank/DDBJ databases">
        <title>Evolution of Trichinella species and genotypes.</title>
        <authorList>
            <person name="Korhonen P.K."/>
            <person name="Edoardo P."/>
            <person name="Giuseppe L.R."/>
            <person name="Gasser R.B."/>
        </authorList>
    </citation>
    <scope>NUCLEOTIDE SEQUENCE [LARGE SCALE GENOMIC DNA]</scope>
    <source>
        <strain evidence="1">ISS417</strain>
    </source>
</reference>
<dbReference type="OrthoDB" id="5912440at2759"/>
<dbReference type="AlphaFoldDB" id="A0A0V0UGH0"/>
<comment type="caution">
    <text evidence="1">The sequence shown here is derived from an EMBL/GenBank/DDBJ whole genome shotgun (WGS) entry which is preliminary data.</text>
</comment>
<keyword evidence="2" id="KW-1185">Reference proteome</keyword>